<dbReference type="NCBIfam" id="TIGR00152">
    <property type="entry name" value="dephospho-CoA kinase"/>
    <property type="match status" value="1"/>
</dbReference>
<evidence type="ECO:0000256" key="2">
    <source>
        <dbReference type="ARBA" id="ARBA00022741"/>
    </source>
</evidence>
<organism evidence="7">
    <name type="scientific">Kuenenia stuttgartiensis</name>
    <dbReference type="NCBI Taxonomy" id="174633"/>
    <lineage>
        <taxon>Bacteria</taxon>
        <taxon>Pseudomonadati</taxon>
        <taxon>Planctomycetota</taxon>
        <taxon>Candidatus Brocadiia</taxon>
        <taxon>Candidatus Brocadiales</taxon>
        <taxon>Candidatus Brocadiaceae</taxon>
        <taxon>Candidatus Kuenenia</taxon>
    </lineage>
</organism>
<proteinExistence type="inferred from homology"/>
<evidence type="ECO:0000256" key="6">
    <source>
        <dbReference type="NCBIfam" id="TIGR00152"/>
    </source>
</evidence>
<comment type="function">
    <text evidence="5">Catalyzes the phosphorylation of the 3'-hydroxyl group of dephosphocoenzyme A to form coenzyme A.</text>
</comment>
<dbReference type="Gene3D" id="3.40.50.300">
    <property type="entry name" value="P-loop containing nucleotide triphosphate hydrolases"/>
    <property type="match status" value="1"/>
</dbReference>
<dbReference type="EMBL" id="CT573073">
    <property type="protein sequence ID" value="CAJ71009.1"/>
    <property type="molecule type" value="Genomic_DNA"/>
</dbReference>
<keyword evidence="3 5" id="KW-0067">ATP-binding</keyword>
<keyword evidence="5 7" id="KW-0418">Kinase</keyword>
<dbReference type="GO" id="GO:0005737">
    <property type="term" value="C:cytoplasm"/>
    <property type="evidence" value="ECO:0007669"/>
    <property type="project" value="UniProtKB-SubCell"/>
</dbReference>
<gene>
    <name evidence="5 7" type="primary">coaE</name>
    <name evidence="7" type="ORF">kustc0264</name>
</gene>
<feature type="binding site" evidence="5">
    <location>
        <begin position="16"/>
        <end position="21"/>
    </location>
    <ligand>
        <name>ATP</name>
        <dbReference type="ChEBI" id="CHEBI:30616"/>
    </ligand>
</feature>
<comment type="subcellular location">
    <subcellularLocation>
        <location evidence="5">Cytoplasm</location>
    </subcellularLocation>
</comment>
<evidence type="ECO:0000256" key="4">
    <source>
        <dbReference type="ARBA" id="ARBA00022993"/>
    </source>
</evidence>
<comment type="catalytic activity">
    <reaction evidence="5">
        <text>3'-dephospho-CoA + ATP = ADP + CoA + H(+)</text>
        <dbReference type="Rhea" id="RHEA:18245"/>
        <dbReference type="ChEBI" id="CHEBI:15378"/>
        <dbReference type="ChEBI" id="CHEBI:30616"/>
        <dbReference type="ChEBI" id="CHEBI:57287"/>
        <dbReference type="ChEBI" id="CHEBI:57328"/>
        <dbReference type="ChEBI" id="CHEBI:456216"/>
        <dbReference type="EC" id="2.7.1.24"/>
    </reaction>
</comment>
<reference evidence="7" key="1">
    <citation type="journal article" date="2006" name="Nature">
        <title>Deciphering the evolution and metabolism of an anammox bacterium from a community genome.</title>
        <authorList>
            <person name="Strous M."/>
            <person name="Pelletier E."/>
            <person name="Mangenot S."/>
            <person name="Rattei T."/>
            <person name="Lehner A."/>
            <person name="Taylor M.W."/>
            <person name="Horn M."/>
            <person name="Daims H."/>
            <person name="Bartol-Mavel D."/>
            <person name="Wincker P."/>
            <person name="Barbe V."/>
            <person name="Fonknechten N."/>
            <person name="Vallenet D."/>
            <person name="Segurens B."/>
            <person name="Schenowitz-Truong C."/>
            <person name="Medigue C."/>
            <person name="Collingro A."/>
            <person name="Snel B."/>
            <person name="Dutilh B.E."/>
            <person name="OpDenCamp H.J.M."/>
            <person name="vanDerDrift C."/>
            <person name="Cirpus I."/>
            <person name="vanDePas-Schoonen K.T."/>
            <person name="Harhangi H.R."/>
            <person name="vanNiftrik L."/>
            <person name="Schmid M."/>
            <person name="Keltjens J."/>
            <person name="vanDeVossenberg J."/>
            <person name="Kartal B."/>
            <person name="Meier H."/>
            <person name="Frishman D."/>
            <person name="Huynen M.A."/>
            <person name="Mewes H."/>
            <person name="Weissenbach J."/>
            <person name="Jetten M.S.M."/>
            <person name="Wagner M."/>
            <person name="LePaslier D."/>
        </authorList>
    </citation>
    <scope>NUCLEOTIDE SEQUENCE</scope>
</reference>
<evidence type="ECO:0000313" key="7">
    <source>
        <dbReference type="EMBL" id="CAJ71009.1"/>
    </source>
</evidence>
<name>Q1PUU9_KUEST</name>
<dbReference type="GO" id="GO:0004140">
    <property type="term" value="F:dephospho-CoA kinase activity"/>
    <property type="evidence" value="ECO:0007669"/>
    <property type="project" value="UniProtKB-UniRule"/>
</dbReference>
<dbReference type="EC" id="2.7.1.24" evidence="5 6"/>
<sequence>MVRNRPKIIGITGGIASGKSAIARMLASLGAAHIDADEMCHTLLLRDEIKKNIIETYGNTVKNGYGGIDRRQLAEIVFRDKAGLDTLCSILHPIIIKQIYAKIDDIIHRGKKHAIVIDAALLEESGLSMVCDYVVFVNTGKDQRIKRSQISRHWSKGELEKRESFQMDLQEKKNKADYIIDNNFSVDNTFLQVKKFWQLYIEDK</sequence>
<dbReference type="GO" id="GO:0005524">
    <property type="term" value="F:ATP binding"/>
    <property type="evidence" value="ECO:0007669"/>
    <property type="project" value="UniProtKB-UniRule"/>
</dbReference>
<keyword evidence="2 5" id="KW-0547">Nucleotide-binding</keyword>
<dbReference type="SUPFAM" id="SSF52540">
    <property type="entry name" value="P-loop containing nucleoside triphosphate hydrolases"/>
    <property type="match status" value="1"/>
</dbReference>
<keyword evidence="4 5" id="KW-0173">Coenzyme A biosynthesis</keyword>
<evidence type="ECO:0000256" key="3">
    <source>
        <dbReference type="ARBA" id="ARBA00022840"/>
    </source>
</evidence>
<evidence type="ECO:0000256" key="1">
    <source>
        <dbReference type="ARBA" id="ARBA00009018"/>
    </source>
</evidence>
<accession>Q1PUU9</accession>
<comment type="similarity">
    <text evidence="1 5">Belongs to the CoaE family.</text>
</comment>
<protein>
    <recommendedName>
        <fullName evidence="5 6">Dephospho-CoA kinase</fullName>
        <ecNumber evidence="5 6">2.7.1.24</ecNumber>
    </recommendedName>
    <alternativeName>
        <fullName evidence="5">Dephosphocoenzyme A kinase</fullName>
    </alternativeName>
</protein>
<keyword evidence="5" id="KW-0963">Cytoplasm</keyword>
<evidence type="ECO:0000256" key="5">
    <source>
        <dbReference type="HAMAP-Rule" id="MF_00376"/>
    </source>
</evidence>
<dbReference type="GO" id="GO:0015937">
    <property type="term" value="P:coenzyme A biosynthetic process"/>
    <property type="evidence" value="ECO:0007669"/>
    <property type="project" value="UniProtKB-UniRule"/>
</dbReference>
<dbReference type="PROSITE" id="PS51219">
    <property type="entry name" value="DPCK"/>
    <property type="match status" value="1"/>
</dbReference>
<keyword evidence="5 7" id="KW-0808">Transferase</keyword>
<comment type="pathway">
    <text evidence="5">Cofactor biosynthesis; coenzyme A biosynthesis; CoA from (R)-pantothenate: step 5/5.</text>
</comment>
<reference evidence="7" key="2">
    <citation type="submission" date="2006-01" db="EMBL/GenBank/DDBJ databases">
        <authorList>
            <person name="Genoscope"/>
        </authorList>
    </citation>
    <scope>NUCLEOTIDE SEQUENCE</scope>
</reference>
<dbReference type="PANTHER" id="PTHR10695">
    <property type="entry name" value="DEPHOSPHO-COA KINASE-RELATED"/>
    <property type="match status" value="1"/>
</dbReference>
<dbReference type="HAMAP" id="MF_00376">
    <property type="entry name" value="Dephospho_CoA_kinase"/>
    <property type="match status" value="1"/>
</dbReference>
<dbReference type="PANTHER" id="PTHR10695:SF46">
    <property type="entry name" value="BIFUNCTIONAL COENZYME A SYNTHASE-RELATED"/>
    <property type="match status" value="1"/>
</dbReference>
<dbReference type="InterPro" id="IPR001977">
    <property type="entry name" value="Depp_CoAkinase"/>
</dbReference>
<dbReference type="CDD" id="cd02022">
    <property type="entry name" value="DPCK"/>
    <property type="match status" value="1"/>
</dbReference>
<dbReference type="InterPro" id="IPR027417">
    <property type="entry name" value="P-loop_NTPase"/>
</dbReference>
<dbReference type="UniPathway" id="UPA00241">
    <property type="reaction ID" value="UER00356"/>
</dbReference>
<dbReference type="Pfam" id="PF01121">
    <property type="entry name" value="CoaE"/>
    <property type="match status" value="1"/>
</dbReference>
<dbReference type="AlphaFoldDB" id="Q1PUU9"/>